<dbReference type="InterPro" id="IPR004095">
    <property type="entry name" value="TGS"/>
</dbReference>
<evidence type="ECO:0000256" key="2">
    <source>
        <dbReference type="ARBA" id="ARBA00022490"/>
    </source>
</evidence>
<keyword evidence="7 13" id="KW-0862">Zinc</keyword>
<organism evidence="16 17">
    <name type="scientific">Dyella ginsengisoli</name>
    <dbReference type="NCBI Taxonomy" id="363848"/>
    <lineage>
        <taxon>Bacteria</taxon>
        <taxon>Pseudomonadati</taxon>
        <taxon>Pseudomonadota</taxon>
        <taxon>Gammaproteobacteria</taxon>
        <taxon>Lysobacterales</taxon>
        <taxon>Rhodanobacteraceae</taxon>
        <taxon>Dyella</taxon>
    </lineage>
</organism>
<dbReference type="RefSeq" id="WP_404630574.1">
    <property type="nucleotide sequence ID" value="NZ_JADIKM010000001.1"/>
</dbReference>
<feature type="binding site" evidence="13">
    <location>
        <position position="384"/>
    </location>
    <ligand>
        <name>Zn(2+)</name>
        <dbReference type="ChEBI" id="CHEBI:29105"/>
        <note>catalytic</note>
    </ligand>
</feature>
<comment type="subunit">
    <text evidence="13">Homodimer.</text>
</comment>
<feature type="region of interest" description="Catalytic" evidence="13">
    <location>
        <begin position="242"/>
        <end position="533"/>
    </location>
</feature>
<dbReference type="NCBIfam" id="TIGR00418">
    <property type="entry name" value="thrS"/>
    <property type="match status" value="1"/>
</dbReference>
<dbReference type="CDD" id="cd01667">
    <property type="entry name" value="TGS_ThrRS"/>
    <property type="match status" value="1"/>
</dbReference>
<dbReference type="InterPro" id="IPR012676">
    <property type="entry name" value="TGS-like"/>
</dbReference>
<feature type="binding site" evidence="13">
    <location>
        <position position="333"/>
    </location>
    <ligand>
        <name>Zn(2+)</name>
        <dbReference type="ChEBI" id="CHEBI:29105"/>
        <note>catalytic</note>
    </ligand>
</feature>
<protein>
    <recommendedName>
        <fullName evidence="13">Threonine--tRNA ligase</fullName>
        <ecNumber evidence="13">6.1.1.3</ecNumber>
    </recommendedName>
    <alternativeName>
        <fullName evidence="13">Threonyl-tRNA synthetase</fullName>
        <shortName evidence="13">ThrRS</shortName>
    </alternativeName>
</protein>
<feature type="domain" description="Aminoacyl-transfer RNA synthetases class-II family profile" evidence="14">
    <location>
        <begin position="242"/>
        <end position="533"/>
    </location>
</feature>
<dbReference type="GO" id="GO:0004829">
    <property type="term" value="F:threonine-tRNA ligase activity"/>
    <property type="evidence" value="ECO:0007669"/>
    <property type="project" value="UniProtKB-EC"/>
</dbReference>
<dbReference type="Pfam" id="PF03129">
    <property type="entry name" value="HGTP_anticodon"/>
    <property type="match status" value="1"/>
</dbReference>
<dbReference type="InterPro" id="IPR002314">
    <property type="entry name" value="aa-tRNA-synt_IIb"/>
</dbReference>
<evidence type="ECO:0000256" key="1">
    <source>
        <dbReference type="ARBA" id="ARBA00008226"/>
    </source>
</evidence>
<dbReference type="Gene3D" id="3.30.930.10">
    <property type="entry name" value="Bira Bifunctional Protein, Domain 2"/>
    <property type="match status" value="1"/>
</dbReference>
<dbReference type="PANTHER" id="PTHR11451">
    <property type="entry name" value="THREONINE-TRNA LIGASE"/>
    <property type="match status" value="1"/>
</dbReference>
<dbReference type="InterPro" id="IPR012675">
    <property type="entry name" value="Beta-grasp_dom_sf"/>
</dbReference>
<evidence type="ECO:0000256" key="8">
    <source>
        <dbReference type="ARBA" id="ARBA00022840"/>
    </source>
</evidence>
<keyword evidence="9 13" id="KW-0694">RNA-binding</keyword>
<dbReference type="PANTHER" id="PTHR11451:SF44">
    <property type="entry name" value="THREONINE--TRNA LIGASE, CHLOROPLASTIC_MITOCHONDRIAL 2"/>
    <property type="match status" value="1"/>
</dbReference>
<evidence type="ECO:0000256" key="9">
    <source>
        <dbReference type="ARBA" id="ARBA00022884"/>
    </source>
</evidence>
<dbReference type="InterPro" id="IPR004154">
    <property type="entry name" value="Anticodon-bd"/>
</dbReference>
<dbReference type="PRINTS" id="PR01047">
    <property type="entry name" value="TRNASYNTHTHR"/>
</dbReference>
<proteinExistence type="inferred from homology"/>
<dbReference type="SUPFAM" id="SSF81271">
    <property type="entry name" value="TGS-like"/>
    <property type="match status" value="1"/>
</dbReference>
<keyword evidence="4 13" id="KW-0436">Ligase</keyword>
<gene>
    <name evidence="13 16" type="primary">thrS</name>
    <name evidence="16" type="ORF">ISP17_04830</name>
</gene>
<keyword evidence="2 13" id="KW-0963">Cytoplasm</keyword>
<keyword evidence="17" id="KW-1185">Reference proteome</keyword>
<evidence type="ECO:0000259" key="14">
    <source>
        <dbReference type="PROSITE" id="PS50862"/>
    </source>
</evidence>
<dbReference type="InterPro" id="IPR002320">
    <property type="entry name" value="Thr-tRNA-ligase_IIa"/>
</dbReference>
<dbReference type="InterPro" id="IPR012947">
    <property type="entry name" value="tRNA_SAD"/>
</dbReference>
<keyword evidence="10 13" id="KW-0648">Protein biosynthesis</keyword>
<name>A0ABW8JU18_9GAMM</name>
<dbReference type="Gene3D" id="3.10.20.30">
    <property type="match status" value="1"/>
</dbReference>
<evidence type="ECO:0000256" key="3">
    <source>
        <dbReference type="ARBA" id="ARBA00022555"/>
    </source>
</evidence>
<evidence type="ECO:0000256" key="5">
    <source>
        <dbReference type="ARBA" id="ARBA00022723"/>
    </source>
</evidence>
<evidence type="ECO:0000256" key="4">
    <source>
        <dbReference type="ARBA" id="ARBA00022598"/>
    </source>
</evidence>
<evidence type="ECO:0000256" key="6">
    <source>
        <dbReference type="ARBA" id="ARBA00022741"/>
    </source>
</evidence>
<comment type="caution">
    <text evidence="16">The sequence shown here is derived from an EMBL/GenBank/DDBJ whole genome shotgun (WGS) entry which is preliminary data.</text>
</comment>
<evidence type="ECO:0000256" key="7">
    <source>
        <dbReference type="ARBA" id="ARBA00022833"/>
    </source>
</evidence>
<comment type="cofactor">
    <cofactor evidence="13">
        <name>Zn(2+)</name>
        <dbReference type="ChEBI" id="CHEBI:29105"/>
    </cofactor>
    <text evidence="13">Binds 1 zinc ion per subunit.</text>
</comment>
<dbReference type="SUPFAM" id="SSF55681">
    <property type="entry name" value="Class II aaRS and biotin synthetases"/>
    <property type="match status" value="1"/>
</dbReference>
<dbReference type="Gene3D" id="3.40.50.800">
    <property type="entry name" value="Anticodon-binding domain"/>
    <property type="match status" value="1"/>
</dbReference>
<dbReference type="Proteomes" id="UP001620460">
    <property type="component" value="Unassembled WGS sequence"/>
</dbReference>
<feature type="domain" description="TGS" evidence="15">
    <location>
        <begin position="1"/>
        <end position="61"/>
    </location>
</feature>
<reference evidence="16 17" key="1">
    <citation type="submission" date="2020-10" db="EMBL/GenBank/DDBJ databases">
        <title>Phylogeny of dyella-like bacteria.</title>
        <authorList>
            <person name="Fu J."/>
        </authorList>
    </citation>
    <scope>NUCLEOTIDE SEQUENCE [LARGE SCALE GENOMIC DNA]</scope>
    <source>
        <strain evidence="16 17">Gsoil3046</strain>
    </source>
</reference>
<dbReference type="PROSITE" id="PS51880">
    <property type="entry name" value="TGS"/>
    <property type="match status" value="1"/>
</dbReference>
<dbReference type="InterPro" id="IPR018163">
    <property type="entry name" value="Thr/Ala-tRNA-synth_IIc_edit"/>
</dbReference>
<keyword evidence="6 13" id="KW-0547">Nucleotide-binding</keyword>
<evidence type="ECO:0000256" key="12">
    <source>
        <dbReference type="ARBA" id="ARBA00049515"/>
    </source>
</evidence>
<evidence type="ECO:0000256" key="13">
    <source>
        <dbReference type="HAMAP-Rule" id="MF_00184"/>
    </source>
</evidence>
<dbReference type="Pfam" id="PF07973">
    <property type="entry name" value="tRNA_SAD"/>
    <property type="match status" value="1"/>
</dbReference>
<dbReference type="PROSITE" id="PS50862">
    <property type="entry name" value="AA_TRNA_LIGASE_II"/>
    <property type="match status" value="1"/>
</dbReference>
<comment type="similarity">
    <text evidence="1 13">Belongs to the class-II aminoacyl-tRNA synthetase family.</text>
</comment>
<dbReference type="InterPro" id="IPR047246">
    <property type="entry name" value="ThrRS_anticodon"/>
</dbReference>
<comment type="catalytic activity">
    <reaction evidence="12 13">
        <text>tRNA(Thr) + L-threonine + ATP = L-threonyl-tRNA(Thr) + AMP + diphosphate + H(+)</text>
        <dbReference type="Rhea" id="RHEA:24624"/>
        <dbReference type="Rhea" id="RHEA-COMP:9670"/>
        <dbReference type="Rhea" id="RHEA-COMP:9704"/>
        <dbReference type="ChEBI" id="CHEBI:15378"/>
        <dbReference type="ChEBI" id="CHEBI:30616"/>
        <dbReference type="ChEBI" id="CHEBI:33019"/>
        <dbReference type="ChEBI" id="CHEBI:57926"/>
        <dbReference type="ChEBI" id="CHEBI:78442"/>
        <dbReference type="ChEBI" id="CHEBI:78534"/>
        <dbReference type="ChEBI" id="CHEBI:456215"/>
        <dbReference type="EC" id="6.1.1.3"/>
    </reaction>
</comment>
<dbReference type="SMART" id="SM00863">
    <property type="entry name" value="tRNA_SAD"/>
    <property type="match status" value="1"/>
</dbReference>
<dbReference type="InterPro" id="IPR033728">
    <property type="entry name" value="ThrRS_core"/>
</dbReference>
<keyword evidence="5 13" id="KW-0479">Metal-binding</keyword>
<accession>A0ABW8JU18</accession>
<dbReference type="CDD" id="cd00771">
    <property type="entry name" value="ThrRS_core"/>
    <property type="match status" value="1"/>
</dbReference>
<dbReference type="CDD" id="cd00860">
    <property type="entry name" value="ThrRS_anticodon"/>
    <property type="match status" value="1"/>
</dbReference>
<keyword evidence="3 13" id="KW-0820">tRNA-binding</keyword>
<feature type="binding site" evidence="13">
    <location>
        <position position="510"/>
    </location>
    <ligand>
        <name>Zn(2+)</name>
        <dbReference type="ChEBI" id="CHEBI:29105"/>
        <note>catalytic</note>
    </ligand>
</feature>
<dbReference type="InterPro" id="IPR036621">
    <property type="entry name" value="Anticodon-bd_dom_sf"/>
</dbReference>
<evidence type="ECO:0000259" key="15">
    <source>
        <dbReference type="PROSITE" id="PS51880"/>
    </source>
</evidence>
<sequence>MIEITLPDGSKRPFEHPVTVQDVAASIGAGLAKATLAGKVDGKLVDAGFTIDRDASLQIVTDKSPEALEILRHSTAHLMGQAVQRLFPGAQVTIGPVIENGFYYDFAYERPFTPEDLPKIEAEMHKIVDEQLAVTRSVKSRDEAIAFFRGLGEEYKAQIIESIPSNEELSLYSQGEFTDLCRGPHVPNTGKLRAFKLMKVAGAYWRGDSSNAMLSRIYGTAWLNDKDLKAYLHQLEEAEKRDHRKIGKALDLFHQQEEGPGMVFWHPKGWAIWQQVEQYMRGVYRKSGYQEVRCPQVLDVSLWKKSGHWDNYAENMFFTESEKHTYALKPMNCPGHVQIFNTTLHSYRELPIRYGEFGGCHRNEPSGALHGIMRVRAFTQDDGHIFCTAEQIESEVTAFHQQAMQVYADFGFQDIALKIALRPDKRIGTDEVWDRAEAALRAALSAAGVQWEELPGEGAFYGPKIEYHMKDSIGRAWQVGTMQVDFMMPERLGAEYVDEQSHKRHPVMLHRAIVGSMERFIGILIEHHAGLLPAWLAPVQAAVFSITDAQADYVREVTQTLVDKGFRVEADLRNEKVGYKIREHTLQKVPYLLVVGDREKEAGAVSVRTRSGEDLGSMPLAAFIEHLQAEIGR</sequence>
<keyword evidence="11 13" id="KW-0030">Aminoacyl-tRNA synthetase</keyword>
<dbReference type="SUPFAM" id="SSF55186">
    <property type="entry name" value="ThrRS/AlaRS common domain"/>
    <property type="match status" value="1"/>
</dbReference>
<dbReference type="SUPFAM" id="SSF52954">
    <property type="entry name" value="Class II aaRS ABD-related"/>
    <property type="match status" value="1"/>
</dbReference>
<dbReference type="EC" id="6.1.1.3" evidence="13"/>
<dbReference type="Pfam" id="PF00587">
    <property type="entry name" value="tRNA-synt_2b"/>
    <property type="match status" value="1"/>
</dbReference>
<evidence type="ECO:0000313" key="16">
    <source>
        <dbReference type="EMBL" id="MFK2903277.1"/>
    </source>
</evidence>
<dbReference type="HAMAP" id="MF_00184">
    <property type="entry name" value="Thr_tRNA_synth"/>
    <property type="match status" value="1"/>
</dbReference>
<dbReference type="InterPro" id="IPR006195">
    <property type="entry name" value="aa-tRNA-synth_II"/>
</dbReference>
<dbReference type="InterPro" id="IPR045864">
    <property type="entry name" value="aa-tRNA-synth_II/BPL/LPL"/>
</dbReference>
<keyword evidence="8 13" id="KW-0067">ATP-binding</keyword>
<evidence type="ECO:0000256" key="10">
    <source>
        <dbReference type="ARBA" id="ARBA00022917"/>
    </source>
</evidence>
<dbReference type="Gene3D" id="3.30.54.20">
    <property type="match status" value="1"/>
</dbReference>
<evidence type="ECO:0000313" key="17">
    <source>
        <dbReference type="Proteomes" id="UP001620460"/>
    </source>
</evidence>
<comment type="subcellular location">
    <subcellularLocation>
        <location evidence="13">Cytoplasm</location>
    </subcellularLocation>
</comment>
<evidence type="ECO:0000256" key="11">
    <source>
        <dbReference type="ARBA" id="ARBA00023146"/>
    </source>
</evidence>
<dbReference type="Pfam" id="PF02824">
    <property type="entry name" value="TGS"/>
    <property type="match status" value="1"/>
</dbReference>
<dbReference type="Gene3D" id="3.30.980.10">
    <property type="entry name" value="Threonyl-trna Synthetase, Chain A, domain 2"/>
    <property type="match status" value="1"/>
</dbReference>
<dbReference type="EMBL" id="JADIKM010000001">
    <property type="protein sequence ID" value="MFK2903277.1"/>
    <property type="molecule type" value="Genomic_DNA"/>
</dbReference>